<feature type="domain" description="Bifunctional inhibitor/plant lipid transfer protein/seed storage helical" evidence="4">
    <location>
        <begin position="17"/>
        <end position="71"/>
    </location>
</feature>
<organism evidence="5 6">
    <name type="scientific">Eutrema salsugineum</name>
    <name type="common">Saltwater cress</name>
    <name type="synonym">Sisymbrium salsugineum</name>
    <dbReference type="NCBI Taxonomy" id="72664"/>
    <lineage>
        <taxon>Eukaryota</taxon>
        <taxon>Viridiplantae</taxon>
        <taxon>Streptophyta</taxon>
        <taxon>Embryophyta</taxon>
        <taxon>Tracheophyta</taxon>
        <taxon>Spermatophyta</taxon>
        <taxon>Magnoliopsida</taxon>
        <taxon>eudicotyledons</taxon>
        <taxon>Gunneridae</taxon>
        <taxon>Pentapetalae</taxon>
        <taxon>rosids</taxon>
        <taxon>malvids</taxon>
        <taxon>Brassicales</taxon>
        <taxon>Brassicaceae</taxon>
        <taxon>Eutremeae</taxon>
        <taxon>Eutrema</taxon>
    </lineage>
</organism>
<dbReference type="Pfam" id="PF14368">
    <property type="entry name" value="LTP_2"/>
    <property type="match status" value="1"/>
</dbReference>
<dbReference type="InterPro" id="IPR016140">
    <property type="entry name" value="Bifunc_inhib/LTP/seed_store"/>
</dbReference>
<dbReference type="InterPro" id="IPR033872">
    <property type="entry name" value="nsLTP2"/>
</dbReference>
<keyword evidence="3" id="KW-0732">Signal</keyword>
<keyword evidence="1" id="KW-0813">Transport</keyword>
<dbReference type="PANTHER" id="PTHR33214">
    <property type="entry name" value="BIFUNCTIONAL INHIBITOR/LIPID-TRANSFER PROTEIN/SEED STORAGE 2S ALBUMIN SUPERFAMILY PROTEIN"/>
    <property type="match status" value="1"/>
</dbReference>
<sequence length="85" mass="9590">MKFTTLKLIAFVTLIILSSLVPTKAISDKDTVKCLRELKSCWPAFRAGNQPSADCCRKLKESQCLCVYLNPPFNNVFYSENVSKL</sequence>
<dbReference type="STRING" id="72664.V4L229"/>
<evidence type="ECO:0000313" key="6">
    <source>
        <dbReference type="Proteomes" id="UP000030689"/>
    </source>
</evidence>
<dbReference type="GO" id="GO:0008289">
    <property type="term" value="F:lipid binding"/>
    <property type="evidence" value="ECO:0007669"/>
    <property type="project" value="UniProtKB-KW"/>
</dbReference>
<dbReference type="PANTHER" id="PTHR33214:SF47">
    <property type="entry name" value="BIFUNCTIONAL INHIBITOR_LIPID-TRANSFER PROTEIN_SEED STORAGE 2S ALBUMIN SUPERFAMILY PROTEIN"/>
    <property type="match status" value="1"/>
</dbReference>
<protein>
    <recommendedName>
        <fullName evidence="4">Bifunctional inhibitor/plant lipid transfer protein/seed storage helical domain-containing protein</fullName>
    </recommendedName>
</protein>
<dbReference type="Gene3D" id="1.10.110.10">
    <property type="entry name" value="Plant lipid-transfer and hydrophobic proteins"/>
    <property type="match status" value="1"/>
</dbReference>
<evidence type="ECO:0000259" key="4">
    <source>
        <dbReference type="Pfam" id="PF14368"/>
    </source>
</evidence>
<dbReference type="AlphaFoldDB" id="V4L229"/>
<proteinExistence type="predicted"/>
<evidence type="ECO:0000256" key="1">
    <source>
        <dbReference type="ARBA" id="ARBA00022448"/>
    </source>
</evidence>
<dbReference type="GO" id="GO:0006869">
    <property type="term" value="P:lipid transport"/>
    <property type="evidence" value="ECO:0007669"/>
    <property type="project" value="InterPro"/>
</dbReference>
<reference evidence="5 6" key="1">
    <citation type="journal article" date="2013" name="Front. Plant Sci.">
        <title>The Reference Genome of the Halophytic Plant Eutrema salsugineum.</title>
        <authorList>
            <person name="Yang R."/>
            <person name="Jarvis D.E."/>
            <person name="Chen H."/>
            <person name="Beilstein M.A."/>
            <person name="Grimwood J."/>
            <person name="Jenkins J."/>
            <person name="Shu S."/>
            <person name="Prochnik S."/>
            <person name="Xin M."/>
            <person name="Ma C."/>
            <person name="Schmutz J."/>
            <person name="Wing R.A."/>
            <person name="Mitchell-Olds T."/>
            <person name="Schumaker K.S."/>
            <person name="Wang X."/>
        </authorList>
    </citation>
    <scope>NUCLEOTIDE SEQUENCE [LARGE SCALE GENOMIC DNA]</scope>
</reference>
<accession>V4L229</accession>
<evidence type="ECO:0000256" key="3">
    <source>
        <dbReference type="SAM" id="SignalP"/>
    </source>
</evidence>
<evidence type="ECO:0000256" key="2">
    <source>
        <dbReference type="ARBA" id="ARBA00023121"/>
    </source>
</evidence>
<feature type="signal peptide" evidence="3">
    <location>
        <begin position="1"/>
        <end position="25"/>
    </location>
</feature>
<keyword evidence="2" id="KW-0446">Lipid-binding</keyword>
<keyword evidence="6" id="KW-1185">Reference proteome</keyword>
<evidence type="ECO:0000313" key="5">
    <source>
        <dbReference type="EMBL" id="ESQ44345.1"/>
    </source>
</evidence>
<dbReference type="EMBL" id="KI517455">
    <property type="protein sequence ID" value="ESQ44345.1"/>
    <property type="molecule type" value="Genomic_DNA"/>
</dbReference>
<name>V4L229_EUTSA</name>
<dbReference type="SUPFAM" id="SSF47699">
    <property type="entry name" value="Bifunctional inhibitor/lipid-transfer protein/seed storage 2S albumin"/>
    <property type="match status" value="1"/>
</dbReference>
<dbReference type="Gramene" id="ESQ44345">
    <property type="protein sequence ID" value="ESQ44345"/>
    <property type="gene ID" value="EUTSA_v10006394mg"/>
</dbReference>
<dbReference type="Proteomes" id="UP000030689">
    <property type="component" value="Unassembled WGS sequence"/>
</dbReference>
<feature type="chain" id="PRO_5004720289" description="Bifunctional inhibitor/plant lipid transfer protein/seed storage helical domain-containing protein" evidence="3">
    <location>
        <begin position="26"/>
        <end position="85"/>
    </location>
</feature>
<dbReference type="InterPro" id="IPR036312">
    <property type="entry name" value="Bifun_inhib/LTP/seed_sf"/>
</dbReference>
<gene>
    <name evidence="5" type="ORF">EUTSA_v10006394mg</name>
</gene>
<dbReference type="KEGG" id="eus:EUTSA_v10006394mg"/>